<gene>
    <name evidence="1" type="ORF">M9458_035633</name>
</gene>
<comment type="caution">
    <text evidence="1">The sequence shown here is derived from an EMBL/GenBank/DDBJ whole genome shotgun (WGS) entry which is preliminary data.</text>
</comment>
<protein>
    <submittedName>
        <fullName evidence="1">Uncharacterized protein</fullName>
    </submittedName>
</protein>
<dbReference type="EMBL" id="JAMKFB020000018">
    <property type="protein sequence ID" value="KAL0167411.1"/>
    <property type="molecule type" value="Genomic_DNA"/>
</dbReference>
<sequence length="54" mass="6131">RLDSRSDGTHSPQRIRCEHKSLLTDSKLLNSSADISYCCSHYSEDHQAGLRRQA</sequence>
<reference evidence="1 2" key="1">
    <citation type="submission" date="2024-05" db="EMBL/GenBank/DDBJ databases">
        <title>Genome sequencing and assembly of Indian major carp, Cirrhinus mrigala (Hamilton, 1822).</title>
        <authorList>
            <person name="Mohindra V."/>
            <person name="Chowdhury L.M."/>
            <person name="Lal K."/>
            <person name="Jena J.K."/>
        </authorList>
    </citation>
    <scope>NUCLEOTIDE SEQUENCE [LARGE SCALE GENOMIC DNA]</scope>
    <source>
        <strain evidence="1">CM1030</strain>
        <tissue evidence="1">Blood</tissue>
    </source>
</reference>
<feature type="non-terminal residue" evidence="1">
    <location>
        <position position="1"/>
    </location>
</feature>
<dbReference type="Proteomes" id="UP001529510">
    <property type="component" value="Unassembled WGS sequence"/>
</dbReference>
<evidence type="ECO:0000313" key="2">
    <source>
        <dbReference type="Proteomes" id="UP001529510"/>
    </source>
</evidence>
<dbReference type="AlphaFoldDB" id="A0ABD0P1J4"/>
<accession>A0ABD0P1J4</accession>
<organism evidence="1 2">
    <name type="scientific">Cirrhinus mrigala</name>
    <name type="common">Mrigala</name>
    <dbReference type="NCBI Taxonomy" id="683832"/>
    <lineage>
        <taxon>Eukaryota</taxon>
        <taxon>Metazoa</taxon>
        <taxon>Chordata</taxon>
        <taxon>Craniata</taxon>
        <taxon>Vertebrata</taxon>
        <taxon>Euteleostomi</taxon>
        <taxon>Actinopterygii</taxon>
        <taxon>Neopterygii</taxon>
        <taxon>Teleostei</taxon>
        <taxon>Ostariophysi</taxon>
        <taxon>Cypriniformes</taxon>
        <taxon>Cyprinidae</taxon>
        <taxon>Labeoninae</taxon>
        <taxon>Labeonini</taxon>
        <taxon>Cirrhinus</taxon>
    </lineage>
</organism>
<feature type="non-terminal residue" evidence="1">
    <location>
        <position position="54"/>
    </location>
</feature>
<evidence type="ECO:0000313" key="1">
    <source>
        <dbReference type="EMBL" id="KAL0167411.1"/>
    </source>
</evidence>
<name>A0ABD0P1J4_CIRMR</name>
<proteinExistence type="predicted"/>
<keyword evidence="2" id="KW-1185">Reference proteome</keyword>